<dbReference type="KEGG" id="vg:22113654"/>
<dbReference type="PANTHER" id="PTHR21340:SF0">
    <property type="entry name" value="BIS(5'-NUCLEOSYL)-TETRAPHOSPHATASE [ASYMMETRICAL]"/>
    <property type="match status" value="1"/>
</dbReference>
<dbReference type="GO" id="GO:0006167">
    <property type="term" value="P:AMP biosynthetic process"/>
    <property type="evidence" value="ECO:0007669"/>
    <property type="project" value="TreeGrafter"/>
</dbReference>
<evidence type="ECO:0000313" key="3">
    <source>
        <dbReference type="EMBL" id="AIK68118.1"/>
    </source>
</evidence>
<dbReference type="EMBL" id="KM236237">
    <property type="protein sequence ID" value="AIK68118.1"/>
    <property type="molecule type" value="Genomic_DNA"/>
</dbReference>
<reference evidence="3 4" key="1">
    <citation type="submission" date="2014-07" db="EMBL/GenBank/DDBJ databases">
        <title>Complete Genome of Citrobacter freundii Myophage Miller.</title>
        <authorList>
            <person name="Hwang K."/>
            <person name="Luna A.J."/>
            <person name="Hernandez A.C."/>
            <person name="Everett G.F.K."/>
        </authorList>
    </citation>
    <scope>NUCLEOTIDE SEQUENCE [LARGE SCALE GENOMIC DNA]</scope>
</reference>
<dbReference type="InterPro" id="IPR051325">
    <property type="entry name" value="Nudix_hydrolase_domain"/>
</dbReference>
<accession>A0A076YI98</accession>
<dbReference type="Pfam" id="PF00293">
    <property type="entry name" value="NUDIX"/>
    <property type="match status" value="1"/>
</dbReference>
<sequence length="137" mass="15367">MELSAGILFLNNGSILMGHATETPHWDIPKGHVEKGEAHIDAAIRECFEETGFEVFPDQLISLGVLDYTSKKKLALFVYKGDTYPEAEKCFCASTFVKNGRTITEMDGFKYVPYSEIRDHARKTMGHLLTKIVGYTS</sequence>
<dbReference type="SUPFAM" id="SSF55811">
    <property type="entry name" value="Nudix"/>
    <property type="match status" value="1"/>
</dbReference>
<evidence type="ECO:0000313" key="4">
    <source>
        <dbReference type="Proteomes" id="UP000201263"/>
    </source>
</evidence>
<dbReference type="GO" id="GO:0004081">
    <property type="term" value="F:bis(5'-nucleosyl)-tetraphosphatase (asymmetrical) activity"/>
    <property type="evidence" value="ECO:0007669"/>
    <property type="project" value="TreeGrafter"/>
</dbReference>
<dbReference type="RefSeq" id="YP_009097784.1">
    <property type="nucleotide sequence ID" value="NC_025414.1"/>
</dbReference>
<dbReference type="Gene3D" id="3.90.79.10">
    <property type="entry name" value="Nucleoside Triphosphate Pyrophosphohydrolase"/>
    <property type="match status" value="1"/>
</dbReference>
<dbReference type="InterPro" id="IPR015797">
    <property type="entry name" value="NUDIX_hydrolase-like_dom_sf"/>
</dbReference>
<organism evidence="3 4">
    <name type="scientific">Citrobacter phage Miller</name>
    <dbReference type="NCBI Taxonomy" id="1527524"/>
    <lineage>
        <taxon>Viruses</taxon>
        <taxon>Duplodnaviria</taxon>
        <taxon>Heunggongvirae</taxon>
        <taxon>Uroviricota</taxon>
        <taxon>Caudoviricetes</taxon>
        <taxon>Pantevenvirales</taxon>
        <taxon>Straboviridae</taxon>
        <taxon>Pseudotevenvirus</taxon>
        <taxon>Pseudotevenvirus miller</taxon>
    </lineage>
</organism>
<feature type="domain" description="Nudix hydrolase" evidence="2">
    <location>
        <begin position="1"/>
        <end position="134"/>
    </location>
</feature>
<dbReference type="InterPro" id="IPR000086">
    <property type="entry name" value="NUDIX_hydrolase_dom"/>
</dbReference>
<dbReference type="GO" id="GO:0006754">
    <property type="term" value="P:ATP biosynthetic process"/>
    <property type="evidence" value="ECO:0007669"/>
    <property type="project" value="TreeGrafter"/>
</dbReference>
<evidence type="ECO:0000259" key="2">
    <source>
        <dbReference type="PROSITE" id="PS51462"/>
    </source>
</evidence>
<dbReference type="Proteomes" id="UP000201263">
    <property type="component" value="Segment"/>
</dbReference>
<keyword evidence="4" id="KW-1185">Reference proteome</keyword>
<keyword evidence="1 3" id="KW-0378">Hydrolase</keyword>
<proteinExistence type="predicted"/>
<protein>
    <submittedName>
        <fullName evidence="3">NUDIX hydrolase</fullName>
    </submittedName>
</protein>
<evidence type="ECO:0000256" key="1">
    <source>
        <dbReference type="ARBA" id="ARBA00022801"/>
    </source>
</evidence>
<name>A0A076YI98_9CAUD</name>
<dbReference type="PROSITE" id="PS51462">
    <property type="entry name" value="NUDIX"/>
    <property type="match status" value="1"/>
</dbReference>
<dbReference type="PRINTS" id="PR00502">
    <property type="entry name" value="NUDIXFAMILY"/>
</dbReference>
<dbReference type="PANTHER" id="PTHR21340">
    <property type="entry name" value="DIADENOSINE 5,5-P1,P4-TETRAPHOSPHATE PYROPHOSPHOHYDROLASE MUTT"/>
    <property type="match status" value="1"/>
</dbReference>
<gene>
    <name evidence="3" type="ORF">CPTMiller_00182</name>
</gene>
<dbReference type="GeneID" id="22113654"/>
<dbReference type="InterPro" id="IPR020476">
    <property type="entry name" value="Nudix_hydrolase"/>
</dbReference>